<evidence type="ECO:0000313" key="1">
    <source>
        <dbReference type="EMBL" id="ADE86637.1"/>
    </source>
</evidence>
<reference key="1">
    <citation type="submission" date="2008-12" db="EMBL/GenBank/DDBJ databases">
        <title>Complete genome sequence of Rhodobacter capsulatus SB1003.</title>
        <authorList>
            <person name="Strnad H."/>
            <person name="Lapidus A."/>
            <person name="Vlcek C."/>
            <person name="Ulbrich P."/>
            <person name="Paces J."/>
            <person name="Maltsev N."/>
            <person name="Kumar V."/>
            <person name="Kogan Y."/>
            <person name="Milgram A."/>
            <person name="Rebrekov D."/>
            <person name="Mazur M."/>
            <person name="Cox R."/>
            <person name="Kyrpides N."/>
            <person name="Kolar M."/>
            <person name="Sachova J."/>
            <person name="Ridl J."/>
            <person name="Ivanova N."/>
            <person name="Kapatral V."/>
            <person name="Los T."/>
            <person name="Lykidis A."/>
            <person name="Mikhailova N."/>
            <person name="Reznik G."/>
            <person name="Vasieva O."/>
            <person name="Fonstein M."/>
            <person name="Paces V."/>
            <person name="Haselkorn R."/>
        </authorList>
    </citation>
    <scope>NUCLEOTIDE SEQUENCE</scope>
    <source>
        <strain>SB1003</strain>
    </source>
</reference>
<proteinExistence type="predicted"/>
<dbReference type="EMBL" id="CP001312">
    <property type="protein sequence ID" value="ADE86637.1"/>
    <property type="molecule type" value="Genomic_DNA"/>
</dbReference>
<sequence length="299" mass="31056">MRRWPDVLPTPSFPGFGLTPYDAVLRTDFDVGAARVRRTTLARADKISCAWIFSDAEMAAFRAWFDDLPVSVAGDSDDLRGWDASAATLTIAPLTGPDGCLATRITQTSAVASHGASKGFPALARDSVGVVVWLSIASAATGHARIRWTDRAGLSIDVTLDLASGAVTDAAAVVSAVTARGAGFWRLRLDLSTGIGAADPRLALIVMASAATEEFGGAGRSIDVCEVMVRERTGFDLFVRSGADGRALGAAGGSAWAEMPIATGGGFSFVETRFVGPWSAQGGAGLEWSVTATVESRNA</sequence>
<accession>D5APR8</accession>
<dbReference type="Proteomes" id="UP000002361">
    <property type="component" value="Chromosome"/>
</dbReference>
<reference evidence="1 2" key="2">
    <citation type="journal article" date="2010" name="J. Bacteriol.">
        <title>Complete genome sequence of the photosynthetic purple nonsulfur bacterium Rhodobacter capsulatus SB 1003.</title>
        <authorList>
            <person name="Strnad H."/>
            <person name="Lapidus A."/>
            <person name="Paces J."/>
            <person name="Ulbrich P."/>
            <person name="Vlcek C."/>
            <person name="Paces V."/>
            <person name="Haselkorn R."/>
        </authorList>
    </citation>
    <scope>NUCLEOTIDE SEQUENCE [LARGE SCALE GENOMIC DNA]</scope>
    <source>
        <strain evidence="2">ATCC BAA-309 / NBRC 16581 / SB1003</strain>
    </source>
</reference>
<name>D5APR8_RHOCB</name>
<dbReference type="AlphaFoldDB" id="D5APR8"/>
<evidence type="ECO:0000313" key="2">
    <source>
        <dbReference type="Proteomes" id="UP000002361"/>
    </source>
</evidence>
<dbReference type="GeneID" id="31492531"/>
<dbReference type="OrthoDB" id="363206at2"/>
<dbReference type="STRING" id="272942.RCAP_rcc02910"/>
<gene>
    <name evidence="1" type="ordered locus">RCAP_rcc02910</name>
</gene>
<dbReference type="eggNOG" id="ENOG50337GJ">
    <property type="taxonomic scope" value="Bacteria"/>
</dbReference>
<protein>
    <submittedName>
        <fullName evidence="1">Uncharacterized protein</fullName>
    </submittedName>
</protein>
<dbReference type="HOGENOM" id="CLU_930265_0_0_5"/>
<dbReference type="KEGG" id="rcp:RCAP_rcc02910"/>
<organism evidence="1 2">
    <name type="scientific">Rhodobacter capsulatus (strain ATCC BAA-309 / NBRC 16581 / SB1003)</name>
    <dbReference type="NCBI Taxonomy" id="272942"/>
    <lineage>
        <taxon>Bacteria</taxon>
        <taxon>Pseudomonadati</taxon>
        <taxon>Pseudomonadota</taxon>
        <taxon>Alphaproteobacteria</taxon>
        <taxon>Rhodobacterales</taxon>
        <taxon>Rhodobacter group</taxon>
        <taxon>Rhodobacter</taxon>
    </lineage>
</organism>
<dbReference type="RefSeq" id="WP_013068610.1">
    <property type="nucleotide sequence ID" value="NC_014034.1"/>
</dbReference>
<keyword evidence="2" id="KW-1185">Reference proteome</keyword>